<dbReference type="RefSeq" id="WP_127071379.1">
    <property type="nucleotide sequence ID" value="NZ_BMKB01000013.1"/>
</dbReference>
<dbReference type="OrthoDB" id="8481978at2"/>
<sequence>MKIKRTSMLSGKERTMDLPVTDEQFAKFEAGALIQDAFPNLTDSQREFILTGSTDDEWDEAFGDEDEDDFEPIDGDIPAF</sequence>
<proteinExistence type="predicted"/>
<evidence type="ECO:0000313" key="1">
    <source>
        <dbReference type="EMBL" id="GGA64608.1"/>
    </source>
</evidence>
<gene>
    <name evidence="1" type="ORF">GCM10011499_38840</name>
</gene>
<protein>
    <submittedName>
        <fullName evidence="1">Uncharacterized protein</fullName>
    </submittedName>
</protein>
<reference evidence="1 2" key="1">
    <citation type="journal article" date="2014" name="Int. J. Syst. Evol. Microbiol.">
        <title>Complete genome sequence of Corynebacterium casei LMG S-19264T (=DSM 44701T), isolated from a smear-ripened cheese.</title>
        <authorList>
            <consortium name="US DOE Joint Genome Institute (JGI-PGF)"/>
            <person name="Walter F."/>
            <person name="Albersmeier A."/>
            <person name="Kalinowski J."/>
            <person name="Ruckert C."/>
        </authorList>
    </citation>
    <scope>NUCLEOTIDE SEQUENCE [LARGE SCALE GENOMIC DNA]</scope>
    <source>
        <strain evidence="1 2">CGMCC 1.15896</strain>
    </source>
</reference>
<keyword evidence="2" id="KW-1185">Reference proteome</keyword>
<name>A0A916RRR9_9HYPH</name>
<dbReference type="AlphaFoldDB" id="A0A916RRR9"/>
<organism evidence="1 2">
    <name type="scientific">Pelagibacterium lentulum</name>
    <dbReference type="NCBI Taxonomy" id="2029865"/>
    <lineage>
        <taxon>Bacteria</taxon>
        <taxon>Pseudomonadati</taxon>
        <taxon>Pseudomonadota</taxon>
        <taxon>Alphaproteobacteria</taxon>
        <taxon>Hyphomicrobiales</taxon>
        <taxon>Devosiaceae</taxon>
        <taxon>Pelagibacterium</taxon>
    </lineage>
</organism>
<accession>A0A916RRR9</accession>
<evidence type="ECO:0000313" key="2">
    <source>
        <dbReference type="Proteomes" id="UP000596977"/>
    </source>
</evidence>
<comment type="caution">
    <text evidence="1">The sequence shown here is derived from an EMBL/GenBank/DDBJ whole genome shotgun (WGS) entry which is preliminary data.</text>
</comment>
<dbReference type="EMBL" id="BMKB01000013">
    <property type="protein sequence ID" value="GGA64608.1"/>
    <property type="molecule type" value="Genomic_DNA"/>
</dbReference>
<dbReference type="Proteomes" id="UP000596977">
    <property type="component" value="Unassembled WGS sequence"/>
</dbReference>